<feature type="domain" description="Root UVB sensitive protein C-terminal" evidence="7">
    <location>
        <begin position="287"/>
        <end position="462"/>
    </location>
</feature>
<evidence type="ECO:0000313" key="9">
    <source>
        <dbReference type="Proteomes" id="UP000225706"/>
    </source>
</evidence>
<dbReference type="PANTHER" id="PTHR12770">
    <property type="entry name" value="RUS1 FAMILY PROTEIN C16ORF58"/>
    <property type="match status" value="1"/>
</dbReference>
<comment type="caution">
    <text evidence="8">The sequence shown here is derived from an EMBL/GenBank/DDBJ whole genome shotgun (WGS) entry which is preliminary data.</text>
</comment>
<evidence type="ECO:0000256" key="1">
    <source>
        <dbReference type="ARBA" id="ARBA00004370"/>
    </source>
</evidence>
<dbReference type="GO" id="GO:0016020">
    <property type="term" value="C:membrane"/>
    <property type="evidence" value="ECO:0007669"/>
    <property type="project" value="UniProtKB-SubCell"/>
</dbReference>
<proteinExistence type="inferred from homology"/>
<dbReference type="OrthoDB" id="364779at2759"/>
<evidence type="ECO:0000259" key="7">
    <source>
        <dbReference type="Pfam" id="PF24160"/>
    </source>
</evidence>
<dbReference type="Pfam" id="PF04884">
    <property type="entry name" value="UVB_sens_prot"/>
    <property type="match status" value="1"/>
</dbReference>
<protein>
    <submittedName>
        <fullName evidence="8">UPF0420 protein C16orf58</fullName>
    </submittedName>
</protein>
<reference evidence="9" key="1">
    <citation type="journal article" date="2017" name="bioRxiv">
        <title>Comparative analysis of the genomes of Stylophora pistillata and Acropora digitifera provides evidence for extensive differences between species of corals.</title>
        <authorList>
            <person name="Voolstra C.R."/>
            <person name="Li Y."/>
            <person name="Liew Y.J."/>
            <person name="Baumgarten S."/>
            <person name="Zoccola D."/>
            <person name="Flot J.-F."/>
            <person name="Tambutte S."/>
            <person name="Allemand D."/>
            <person name="Aranda M."/>
        </authorList>
    </citation>
    <scope>NUCLEOTIDE SEQUENCE [LARGE SCALE GENOMIC DNA]</scope>
</reference>
<dbReference type="Proteomes" id="UP000225706">
    <property type="component" value="Unassembled WGS sequence"/>
</dbReference>
<keyword evidence="3" id="KW-0812">Transmembrane</keyword>
<dbReference type="EMBL" id="LSMT01000365">
    <property type="protein sequence ID" value="PFX19358.1"/>
    <property type="molecule type" value="Genomic_DNA"/>
</dbReference>
<organism evidence="8 9">
    <name type="scientific">Stylophora pistillata</name>
    <name type="common">Smooth cauliflower coral</name>
    <dbReference type="NCBI Taxonomy" id="50429"/>
    <lineage>
        <taxon>Eukaryota</taxon>
        <taxon>Metazoa</taxon>
        <taxon>Cnidaria</taxon>
        <taxon>Anthozoa</taxon>
        <taxon>Hexacorallia</taxon>
        <taxon>Scleractinia</taxon>
        <taxon>Astrocoeniina</taxon>
        <taxon>Pocilloporidae</taxon>
        <taxon>Stylophora</taxon>
    </lineage>
</organism>
<evidence type="ECO:0000256" key="5">
    <source>
        <dbReference type="ARBA" id="ARBA00023136"/>
    </source>
</evidence>
<dbReference type="AlphaFoldDB" id="A0A2B4RSR8"/>
<dbReference type="InterPro" id="IPR054549">
    <property type="entry name" value="UVB_sens_RUS_dom"/>
</dbReference>
<evidence type="ECO:0000313" key="8">
    <source>
        <dbReference type="EMBL" id="PFX19358.1"/>
    </source>
</evidence>
<name>A0A2B4RSR8_STYPI</name>
<dbReference type="InterPro" id="IPR055412">
    <property type="entry name" value="UVB_sens_C"/>
</dbReference>
<evidence type="ECO:0000256" key="2">
    <source>
        <dbReference type="ARBA" id="ARBA00007558"/>
    </source>
</evidence>
<keyword evidence="9" id="KW-1185">Reference proteome</keyword>
<sequence length="473" mass="52487">MPLHRGKMADEFAVVTEKYGSGSGERKYRFSAESGNIERIGRKRDTLATSVRQFFKCAFLPQGYPDSVSKDYLEYQIWDTMQAFCSSITGTLATQAMLKGYGVGDEKATALAATITWILRSGTGMIGSILFAWFQGSNLDCNAKKWRLFADILNDTSILIEMLAPLFKTYFTFLACLSSISKSIVGVAGGATRAAMTQHQARRDNMADVAAKDGSQETLVNLMALIAGLIITPLVSGNPLLTWTLFFIFTFLHLYANFRAVSSVVMETVSLPRLHLLVTEFLSTGHIMTPKEVGGGEPVIFGRSTGECLRIHLGTEIVSVINSVSDLDAALPNSESTLYIMKLTLNQRRNSGAVHVVLHEDSNAKDHLQSCFQACSLDFVIRTKPQIKKVFSDLDGGQRALEALHNFWWRERNQLSDCSWDLVALAHNFTLQEFPAFLKGLEEAGWVTSRTHLGPDEWRAVWNVKGMKIKKSL</sequence>
<dbReference type="PANTHER" id="PTHR12770:SF31">
    <property type="entry name" value="RUS FAMILY MEMBER 1"/>
    <property type="match status" value="1"/>
</dbReference>
<evidence type="ECO:0000259" key="6">
    <source>
        <dbReference type="Pfam" id="PF04884"/>
    </source>
</evidence>
<keyword evidence="4" id="KW-1133">Transmembrane helix</keyword>
<feature type="domain" description="Protein root UVB sensitive/RUS" evidence="6">
    <location>
        <begin position="49"/>
        <end position="284"/>
    </location>
</feature>
<keyword evidence="5" id="KW-0472">Membrane</keyword>
<comment type="similarity">
    <text evidence="2">Belongs to the RUS1 family.</text>
</comment>
<comment type="subcellular location">
    <subcellularLocation>
        <location evidence="1">Membrane</location>
    </subcellularLocation>
</comment>
<evidence type="ECO:0000256" key="4">
    <source>
        <dbReference type="ARBA" id="ARBA00022989"/>
    </source>
</evidence>
<dbReference type="Pfam" id="PF24160">
    <property type="entry name" value="UVB_sens_C"/>
    <property type="match status" value="1"/>
</dbReference>
<accession>A0A2B4RSR8</accession>
<dbReference type="InterPro" id="IPR006968">
    <property type="entry name" value="RUS_fam"/>
</dbReference>
<gene>
    <name evidence="8" type="ORF">AWC38_SpisGene16252</name>
</gene>
<evidence type="ECO:0000256" key="3">
    <source>
        <dbReference type="ARBA" id="ARBA00022692"/>
    </source>
</evidence>